<feature type="domain" description="STAS" evidence="1">
    <location>
        <begin position="1"/>
        <end position="92"/>
    </location>
</feature>
<protein>
    <submittedName>
        <fullName evidence="2">STAS domain-containing protein</fullName>
    </submittedName>
</protein>
<dbReference type="InterPro" id="IPR036513">
    <property type="entry name" value="STAS_dom_sf"/>
</dbReference>
<dbReference type="Proteomes" id="UP001500795">
    <property type="component" value="Unassembled WGS sequence"/>
</dbReference>
<dbReference type="PANTHER" id="PTHR35849">
    <property type="entry name" value="BLR2341 PROTEIN"/>
    <property type="match status" value="1"/>
</dbReference>
<reference evidence="3" key="1">
    <citation type="journal article" date="2019" name="Int. J. Syst. Evol. Microbiol.">
        <title>The Global Catalogue of Microorganisms (GCM) 10K type strain sequencing project: providing services to taxonomists for standard genome sequencing and annotation.</title>
        <authorList>
            <consortium name="The Broad Institute Genomics Platform"/>
            <consortium name="The Broad Institute Genome Sequencing Center for Infectious Disease"/>
            <person name="Wu L."/>
            <person name="Ma J."/>
        </authorList>
    </citation>
    <scope>NUCLEOTIDE SEQUENCE [LARGE SCALE GENOMIC DNA]</scope>
    <source>
        <strain evidence="3">JCM 17110</strain>
    </source>
</reference>
<dbReference type="InterPro" id="IPR058548">
    <property type="entry name" value="MlaB-like_STAS"/>
</dbReference>
<name>A0ABP6VUQ5_9GAMM</name>
<dbReference type="InterPro" id="IPR052746">
    <property type="entry name" value="MlaB_ABC_Transporter"/>
</dbReference>
<dbReference type="RefSeq" id="WP_344957440.1">
    <property type="nucleotide sequence ID" value="NZ_BAABCX010000002.1"/>
</dbReference>
<dbReference type="CDD" id="cd07043">
    <property type="entry name" value="STAS_anti-anti-sigma_factors"/>
    <property type="match status" value="1"/>
</dbReference>
<comment type="caution">
    <text evidence="2">The sequence shown here is derived from an EMBL/GenBank/DDBJ whole genome shotgun (WGS) entry which is preliminary data.</text>
</comment>
<keyword evidence="3" id="KW-1185">Reference proteome</keyword>
<dbReference type="PROSITE" id="PS50801">
    <property type="entry name" value="STAS"/>
    <property type="match status" value="1"/>
</dbReference>
<dbReference type="EMBL" id="BAABCX010000002">
    <property type="protein sequence ID" value="GAA3540047.1"/>
    <property type="molecule type" value="Genomic_DNA"/>
</dbReference>
<sequence>MQVNTEIKDGVSLLRIEGEMTIYTAADLKAQLLPRLASPYELEIDLSGVSELDSAGVQLLMLAKREAGLGGRELRLSRHSPAVLEVFELCQLGGYFGDPLVFAGRGQGDA</sequence>
<proteinExistence type="predicted"/>
<gene>
    <name evidence="2" type="ORF">GCM10022394_19750</name>
</gene>
<dbReference type="PANTHER" id="PTHR35849:SF2">
    <property type="entry name" value="BLR2341 PROTEIN"/>
    <property type="match status" value="1"/>
</dbReference>
<evidence type="ECO:0000313" key="2">
    <source>
        <dbReference type="EMBL" id="GAA3540047.1"/>
    </source>
</evidence>
<accession>A0ABP6VUQ5</accession>
<dbReference type="SUPFAM" id="SSF52091">
    <property type="entry name" value="SpoIIaa-like"/>
    <property type="match status" value="1"/>
</dbReference>
<evidence type="ECO:0000313" key="3">
    <source>
        <dbReference type="Proteomes" id="UP001500795"/>
    </source>
</evidence>
<dbReference type="Pfam" id="PF13466">
    <property type="entry name" value="STAS_2"/>
    <property type="match status" value="1"/>
</dbReference>
<organism evidence="2 3">
    <name type="scientific">Zobellella aerophila</name>
    <dbReference type="NCBI Taxonomy" id="870480"/>
    <lineage>
        <taxon>Bacteria</taxon>
        <taxon>Pseudomonadati</taxon>
        <taxon>Pseudomonadota</taxon>
        <taxon>Gammaproteobacteria</taxon>
        <taxon>Aeromonadales</taxon>
        <taxon>Aeromonadaceae</taxon>
        <taxon>Zobellella</taxon>
    </lineage>
</organism>
<evidence type="ECO:0000259" key="1">
    <source>
        <dbReference type="PROSITE" id="PS50801"/>
    </source>
</evidence>
<dbReference type="Gene3D" id="3.30.750.24">
    <property type="entry name" value="STAS domain"/>
    <property type="match status" value="1"/>
</dbReference>
<dbReference type="InterPro" id="IPR002645">
    <property type="entry name" value="STAS_dom"/>
</dbReference>